<evidence type="ECO:0000256" key="1">
    <source>
        <dbReference type="ARBA" id="ARBA00006432"/>
    </source>
</evidence>
<dbReference type="RefSeq" id="WP_012944897.1">
    <property type="nucleotide sequence ID" value="NC_013744.1"/>
</dbReference>
<evidence type="ECO:0000259" key="3">
    <source>
        <dbReference type="Pfam" id="PF00501"/>
    </source>
</evidence>
<accession>D2RZV6</accession>
<geneLocation type="plasmid" evidence="5 6">
    <name>pHTUR01</name>
</geneLocation>
<dbReference type="InterPro" id="IPR042099">
    <property type="entry name" value="ANL_N_sf"/>
</dbReference>
<dbReference type="Gene3D" id="3.40.50.12780">
    <property type="entry name" value="N-terminal domain of ligase-like"/>
    <property type="match status" value="1"/>
</dbReference>
<dbReference type="Pfam" id="PF13193">
    <property type="entry name" value="AMP-binding_C"/>
    <property type="match status" value="1"/>
</dbReference>
<protein>
    <submittedName>
        <fullName evidence="5">AMP-dependent synthetase and ligase</fullName>
    </submittedName>
</protein>
<dbReference type="GO" id="GO:0006631">
    <property type="term" value="P:fatty acid metabolic process"/>
    <property type="evidence" value="ECO:0007669"/>
    <property type="project" value="TreeGrafter"/>
</dbReference>
<dbReference type="Pfam" id="PF00501">
    <property type="entry name" value="AMP-binding"/>
    <property type="match status" value="1"/>
</dbReference>
<keyword evidence="2 5" id="KW-0436">Ligase</keyword>
<reference evidence="5 6" key="1">
    <citation type="journal article" date="2010" name="Stand. Genomic Sci.">
        <title>Complete genome sequence of Haloterrigena turkmenica type strain (4k).</title>
        <authorList>
            <person name="Saunders E."/>
            <person name="Tindall B.J."/>
            <person name="Fahnrich R."/>
            <person name="Lapidus A."/>
            <person name="Copeland A."/>
            <person name="Del Rio T.G."/>
            <person name="Lucas S."/>
            <person name="Chen F."/>
            <person name="Tice H."/>
            <person name="Cheng J.F."/>
            <person name="Han C."/>
            <person name="Detter J.C."/>
            <person name="Bruce D."/>
            <person name="Goodwin L."/>
            <person name="Chain P."/>
            <person name="Pitluck S."/>
            <person name="Pati A."/>
            <person name="Ivanova N."/>
            <person name="Mavromatis K."/>
            <person name="Chen A."/>
            <person name="Palaniappan K."/>
            <person name="Land M."/>
            <person name="Hauser L."/>
            <person name="Chang Y.J."/>
            <person name="Jeffries C.D."/>
            <person name="Brettin T."/>
            <person name="Rohde M."/>
            <person name="Goker M."/>
            <person name="Bristow J."/>
            <person name="Eisen J.A."/>
            <person name="Markowitz V."/>
            <person name="Hugenholtz P."/>
            <person name="Klenk H.P."/>
            <person name="Kyrpides N.C."/>
        </authorList>
    </citation>
    <scope>NUCLEOTIDE SEQUENCE [LARGE SCALE GENOMIC DNA]</scope>
    <source>
        <strain evidence="6">ATCC 51198 / DSM 5511 / JCM 9101 / NCIMB 13204 / VKM B-1734 / 4k</strain>
    </source>
</reference>
<dbReference type="InterPro" id="IPR020845">
    <property type="entry name" value="AMP-binding_CS"/>
</dbReference>
<dbReference type="SUPFAM" id="SSF56801">
    <property type="entry name" value="Acetyl-CoA synthetase-like"/>
    <property type="match status" value="1"/>
</dbReference>
<evidence type="ECO:0000313" key="6">
    <source>
        <dbReference type="Proteomes" id="UP000001903"/>
    </source>
</evidence>
<organism evidence="5 6">
    <name type="scientific">Haloterrigena turkmenica (strain ATCC 51198 / DSM 5511 / JCM 9101 / NCIMB 13204 / VKM B-1734 / 4k)</name>
    <name type="common">Halococcus turkmenicus</name>
    <dbReference type="NCBI Taxonomy" id="543526"/>
    <lineage>
        <taxon>Archaea</taxon>
        <taxon>Methanobacteriati</taxon>
        <taxon>Methanobacteriota</taxon>
        <taxon>Stenosarchaea group</taxon>
        <taxon>Halobacteria</taxon>
        <taxon>Halobacteriales</taxon>
        <taxon>Natrialbaceae</taxon>
        <taxon>Haloterrigena</taxon>
    </lineage>
</organism>
<keyword evidence="6" id="KW-1185">Reference proteome</keyword>
<evidence type="ECO:0000256" key="2">
    <source>
        <dbReference type="ARBA" id="ARBA00022598"/>
    </source>
</evidence>
<dbReference type="InterPro" id="IPR000873">
    <property type="entry name" value="AMP-dep_synth/lig_dom"/>
</dbReference>
<proteinExistence type="inferred from homology"/>
<dbReference type="InterPro" id="IPR045851">
    <property type="entry name" value="AMP-bd_C_sf"/>
</dbReference>
<gene>
    <name evidence="5" type="ordered locus">Htur_3791</name>
</gene>
<dbReference type="Proteomes" id="UP000001903">
    <property type="component" value="Plasmid pHTUR01"/>
</dbReference>
<dbReference type="Gene3D" id="3.30.300.30">
    <property type="match status" value="1"/>
</dbReference>
<dbReference type="EMBL" id="CP001861">
    <property type="protein sequence ID" value="ADB62653.1"/>
    <property type="molecule type" value="Genomic_DNA"/>
</dbReference>
<dbReference type="InterPro" id="IPR025110">
    <property type="entry name" value="AMP-bd_C"/>
</dbReference>
<dbReference type="GO" id="GO:0031956">
    <property type="term" value="F:medium-chain fatty acid-CoA ligase activity"/>
    <property type="evidence" value="ECO:0007669"/>
    <property type="project" value="TreeGrafter"/>
</dbReference>
<dbReference type="PROSITE" id="PS00455">
    <property type="entry name" value="AMP_BINDING"/>
    <property type="match status" value="1"/>
</dbReference>
<dbReference type="PANTHER" id="PTHR43201:SF5">
    <property type="entry name" value="MEDIUM-CHAIN ACYL-COA LIGASE ACSF2, MITOCHONDRIAL"/>
    <property type="match status" value="1"/>
</dbReference>
<evidence type="ECO:0000313" key="5">
    <source>
        <dbReference type="EMBL" id="ADB62653.1"/>
    </source>
</evidence>
<dbReference type="PANTHER" id="PTHR43201">
    <property type="entry name" value="ACYL-COA SYNTHETASE"/>
    <property type="match status" value="1"/>
</dbReference>
<feature type="domain" description="AMP-dependent synthetase/ligase" evidence="3">
    <location>
        <begin position="36"/>
        <end position="402"/>
    </location>
</feature>
<name>D2RZV6_HALTV</name>
<dbReference type="KEGG" id="htu:Htur_3791"/>
<dbReference type="HOGENOM" id="CLU_000022_59_0_2"/>
<dbReference type="AlphaFoldDB" id="D2RZV6"/>
<feature type="domain" description="AMP-binding enzyme C-terminal" evidence="4">
    <location>
        <begin position="453"/>
        <end position="530"/>
    </location>
</feature>
<evidence type="ECO:0000259" key="4">
    <source>
        <dbReference type="Pfam" id="PF13193"/>
    </source>
</evidence>
<keyword evidence="5" id="KW-0614">Plasmid</keyword>
<comment type="similarity">
    <text evidence="1">Belongs to the ATP-dependent AMP-binding enzyme family.</text>
</comment>
<sequence length="550" mass="61900">MPTTLTSMEYNFDLGIEDQGSFVDRSRAFNVGDLLRKAARTNSDRVAVSEPSVTRTYAELDDRVNRLSNALLERGYRPNETTIGIISENRSEVVEVMYAGAKLGCLVPALNWRLEREELLHCIDLVEPDVLFVSERFADRRSWVEDGAESDPEFVFFDGTDDAGYESVLEERDASEPLPDQRIDPEQGLVVLYTSGTTGLPKGVVISHRTWIARAFKTITDFGLEKGDSQLAWPPMFHIVSADWIPTVTILGGTYYPVDGFDNEAVVDVLRENGSPIGWLVLLPGVIQRFLEYMDENDVSVDEFRECRNVGALVDLIDPKKVERVTERFDQPYKNSYGATENGNVLSGGNDIPIGVRPTDDELAKEESAYTDCKLIDEDWNEVGVGEKGELATRGPSLCSGYIENPEANEDEFDDGWFRTGDIFIKNEDGTYSFVNRRKYLIKSGGENIYPAEIETTLLTHEKIDDAVVVRVPDEKWGEVPRAVVGTEDPSAVSEDELMTLLRDEIASYKLPHYVDIVRPEDFPRSTTGKIVREEIEDWDVSSEERVREV</sequence>
<dbReference type="GeneID" id="8744419"/>